<organism evidence="2 3">
    <name type="scientific">Chrysophaeum taylorii</name>
    <dbReference type="NCBI Taxonomy" id="2483200"/>
    <lineage>
        <taxon>Eukaryota</taxon>
        <taxon>Sar</taxon>
        <taxon>Stramenopiles</taxon>
        <taxon>Ochrophyta</taxon>
        <taxon>Pelagophyceae</taxon>
        <taxon>Pelagomonadales</taxon>
        <taxon>Pelagomonadaceae</taxon>
        <taxon>Chrysophaeum</taxon>
    </lineage>
</organism>
<feature type="domain" description="Endonuclease/exonuclease/phosphatase" evidence="1">
    <location>
        <begin position="8"/>
        <end position="236"/>
    </location>
</feature>
<dbReference type="Pfam" id="PF03372">
    <property type="entry name" value="Exo_endo_phos"/>
    <property type="match status" value="1"/>
</dbReference>
<dbReference type="GO" id="GO:0003824">
    <property type="term" value="F:catalytic activity"/>
    <property type="evidence" value="ECO:0007669"/>
    <property type="project" value="InterPro"/>
</dbReference>
<evidence type="ECO:0000313" key="3">
    <source>
        <dbReference type="Proteomes" id="UP001230188"/>
    </source>
</evidence>
<sequence>MKERGAEDLIGSWLAAKRYDYVAMNELNGYENEWAERHGFFGGAFLLGTSSGFHVGFVAREDKSCEAVERKTDGFFHGVLHVRCELAHFLVTHLTPFEAVSRRSEATALAAMAEHIARDDRVALLGDLNTLPHVRPYVDLFPSAIGALDQAELRAKLRSKFLEDGKLSSGTRVLQLRDACVIHGRDDCSPTVPTYLHLDGSHALRMRLDHILLRGAWEQCSAATVENNLTAVLSDHYPMEVVAKLLSRPPSPQSPPAVVLHENAGEEAAAPLLPQLHDDAIATYHAAVRQQLAPAVGLSPEEATVACRWTEDLADDERRAKEKSAAIAVQHADEWRRDQSWLFGRRGLYWRAVSGNESENCWRTCENAARGRLAGATSTFCVESKAEDPSFSTNCDRMTATFGCMFGCHEADGAELPAFVSDLENMNAGRCLLPPKGTFSHVFASFRRRKRKQRRQLLGGGRNKAKVKPPAVKAINTLGLEPRTAPTNQKWCNSKHEATSRLCPCLDVKVTRAKPLESCSAACVREKGGFTACHDAVLQTFNTRSCLLYHMQQDILVNTSGLRRTVHKIAQKEGDSGLAATVLPSILKVGPNHEACLFAAHPFQTVQRCNATIGLEAVPRPRRLARLCPCSHNPEAKPATR</sequence>
<accession>A0AAD7UF65</accession>
<dbReference type="InterPro" id="IPR005135">
    <property type="entry name" value="Endo/exonuclease/phosphatase"/>
</dbReference>
<evidence type="ECO:0000313" key="2">
    <source>
        <dbReference type="EMBL" id="KAJ8603844.1"/>
    </source>
</evidence>
<keyword evidence="3" id="KW-1185">Reference proteome</keyword>
<comment type="caution">
    <text evidence="2">The sequence shown here is derived from an EMBL/GenBank/DDBJ whole genome shotgun (WGS) entry which is preliminary data.</text>
</comment>
<dbReference type="EMBL" id="JAQMWT010000344">
    <property type="protein sequence ID" value="KAJ8603844.1"/>
    <property type="molecule type" value="Genomic_DNA"/>
</dbReference>
<name>A0AAD7UF65_9STRA</name>
<reference evidence="2" key="1">
    <citation type="submission" date="2023-01" db="EMBL/GenBank/DDBJ databases">
        <title>Metagenome sequencing of chrysophaentin producing Chrysophaeum taylorii.</title>
        <authorList>
            <person name="Davison J."/>
            <person name="Bewley C."/>
        </authorList>
    </citation>
    <scope>NUCLEOTIDE SEQUENCE</scope>
    <source>
        <strain evidence="2">NIES-1699</strain>
    </source>
</reference>
<dbReference type="InterPro" id="IPR036691">
    <property type="entry name" value="Endo/exonu/phosph_ase_sf"/>
</dbReference>
<dbReference type="Gene3D" id="3.60.10.10">
    <property type="entry name" value="Endonuclease/exonuclease/phosphatase"/>
    <property type="match status" value="1"/>
</dbReference>
<dbReference type="Proteomes" id="UP001230188">
    <property type="component" value="Unassembled WGS sequence"/>
</dbReference>
<gene>
    <name evidence="2" type="ORF">CTAYLR_000288</name>
</gene>
<dbReference type="SUPFAM" id="SSF56219">
    <property type="entry name" value="DNase I-like"/>
    <property type="match status" value="1"/>
</dbReference>
<proteinExistence type="predicted"/>
<protein>
    <recommendedName>
        <fullName evidence="1">Endonuclease/exonuclease/phosphatase domain-containing protein</fullName>
    </recommendedName>
</protein>
<evidence type="ECO:0000259" key="1">
    <source>
        <dbReference type="Pfam" id="PF03372"/>
    </source>
</evidence>
<dbReference type="AlphaFoldDB" id="A0AAD7UF65"/>